<gene>
    <name evidence="1" type="ORF">SEA_ATTOOMI_31</name>
</gene>
<dbReference type="Proteomes" id="UP000241131">
    <property type="component" value="Segment"/>
</dbReference>
<proteinExistence type="predicted"/>
<accession>A0A2H5BLI5</accession>
<evidence type="ECO:0000313" key="1">
    <source>
        <dbReference type="EMBL" id="AUG87163.1"/>
    </source>
</evidence>
<organism evidence="1 2">
    <name type="scientific">Streptomyces phage Attoomi</name>
    <dbReference type="NCBI Taxonomy" id="2059881"/>
    <lineage>
        <taxon>Viruses</taxon>
        <taxon>Duplodnaviria</taxon>
        <taxon>Heunggongvirae</taxon>
        <taxon>Uroviricota</taxon>
        <taxon>Caudoviricetes</taxon>
        <taxon>Attoomivirus</taxon>
        <taxon>Attoomivirus attoomi</taxon>
    </lineage>
</organism>
<sequence length="55" mass="5736">MTRAEALEAAVEHVTKLAGESAVGSPFGTGIAGKVDAVERLALFLLEDDREAPPE</sequence>
<reference evidence="2" key="1">
    <citation type="submission" date="2017-11" db="EMBL/GenBank/DDBJ databases">
        <authorList>
            <person name="Han C.G."/>
        </authorList>
    </citation>
    <scope>NUCLEOTIDE SEQUENCE [LARGE SCALE GENOMIC DNA]</scope>
</reference>
<protein>
    <submittedName>
        <fullName evidence="1">Uncharacterized protein</fullName>
    </submittedName>
</protein>
<name>A0A2H5BLI5_9CAUD</name>
<dbReference type="EMBL" id="MG593801">
    <property type="protein sequence ID" value="AUG87163.1"/>
    <property type="molecule type" value="Genomic_DNA"/>
</dbReference>
<evidence type="ECO:0000313" key="2">
    <source>
        <dbReference type="Proteomes" id="UP000241131"/>
    </source>
</evidence>
<keyword evidence="2" id="KW-1185">Reference proteome</keyword>